<evidence type="ECO:0000256" key="7">
    <source>
        <dbReference type="PIRNR" id="PIRNR036894"/>
    </source>
</evidence>
<evidence type="ECO:0000256" key="6">
    <source>
        <dbReference type="ARBA" id="ARBA00023235"/>
    </source>
</evidence>
<evidence type="ECO:0000259" key="10">
    <source>
        <dbReference type="Pfam" id="PF20511"/>
    </source>
</evidence>
<feature type="active site" evidence="9">
    <location>
        <position position="191"/>
    </location>
</feature>
<evidence type="ECO:0000256" key="8">
    <source>
        <dbReference type="PIRSR" id="PIRSR036894-1"/>
    </source>
</evidence>
<comment type="cofactor">
    <cofactor evidence="8">
        <name>Zn(2+)</name>
        <dbReference type="ChEBI" id="CHEBI:29105"/>
    </cofactor>
    <text evidence="8">Binds 1 zinc ion per subunit.</text>
</comment>
<gene>
    <name evidence="12" type="primary">manA</name>
    <name evidence="12" type="ORF">COF40_07445</name>
</gene>
<dbReference type="InterPro" id="IPR049071">
    <property type="entry name" value="MPI_cupin_dom"/>
</dbReference>
<evidence type="ECO:0000313" key="13">
    <source>
        <dbReference type="Proteomes" id="UP000225997"/>
    </source>
</evidence>
<reference evidence="12 13" key="1">
    <citation type="submission" date="2017-09" db="EMBL/GenBank/DDBJ databases">
        <title>Large-scale bioinformatics analysis of Bacillus genomes uncovers conserved roles of natural products in bacterial physiology.</title>
        <authorList>
            <consortium name="Agbiome Team Llc"/>
            <person name="Bleich R.M."/>
            <person name="Grubbs K.J."/>
            <person name="Santa Maria K.C."/>
            <person name="Allen S.E."/>
            <person name="Farag S."/>
            <person name="Shank E.A."/>
            <person name="Bowers A."/>
        </authorList>
    </citation>
    <scope>NUCLEOTIDE SEQUENCE [LARGE SCALE GENOMIC DNA]</scope>
    <source>
        <strain evidence="12 13">AFS044250</strain>
    </source>
</reference>
<feature type="domain" description="Mannose-6-phosphate isomerase cupin" evidence="11">
    <location>
        <begin position="237"/>
        <end position="313"/>
    </location>
</feature>
<dbReference type="EMBL" id="NUSQ01000034">
    <property type="protein sequence ID" value="PHD71902.1"/>
    <property type="molecule type" value="Genomic_DNA"/>
</dbReference>
<keyword evidence="6 7" id="KW-0413">Isomerase</keyword>
<dbReference type="EC" id="5.3.1.8" evidence="3 7"/>
<evidence type="ECO:0000256" key="3">
    <source>
        <dbReference type="ARBA" id="ARBA00011956"/>
    </source>
</evidence>
<dbReference type="InterPro" id="IPR014710">
    <property type="entry name" value="RmlC-like_jellyroll"/>
</dbReference>
<feature type="binding site" evidence="8">
    <location>
        <position position="114"/>
    </location>
    <ligand>
        <name>Zn(2+)</name>
        <dbReference type="ChEBI" id="CHEBI:29105"/>
    </ligand>
</feature>
<comment type="catalytic activity">
    <reaction evidence="1 7">
        <text>D-mannose 6-phosphate = D-fructose 6-phosphate</text>
        <dbReference type="Rhea" id="RHEA:12356"/>
        <dbReference type="ChEBI" id="CHEBI:58735"/>
        <dbReference type="ChEBI" id="CHEBI:61527"/>
        <dbReference type="EC" id="5.3.1.8"/>
    </reaction>
</comment>
<comment type="similarity">
    <text evidence="2 7">Belongs to the mannose-6-phosphate isomerase type 1 family.</text>
</comment>
<proteinExistence type="inferred from homology"/>
<dbReference type="RefSeq" id="WP_100063030.1">
    <property type="nucleotide sequence ID" value="NZ_NUSQ01000034.1"/>
</dbReference>
<dbReference type="PANTHER" id="PTHR42742:SF3">
    <property type="entry name" value="FRUCTOKINASE"/>
    <property type="match status" value="1"/>
</dbReference>
<evidence type="ECO:0000256" key="9">
    <source>
        <dbReference type="PIRSR" id="PIRSR036894-2"/>
    </source>
</evidence>
<dbReference type="InterPro" id="IPR011051">
    <property type="entry name" value="RmlC_Cupin_sf"/>
</dbReference>
<dbReference type="AlphaFoldDB" id="A0A2B5XYS7"/>
<dbReference type="Pfam" id="PF20511">
    <property type="entry name" value="PMI_typeI_cat"/>
    <property type="match status" value="1"/>
</dbReference>
<dbReference type="Proteomes" id="UP000225997">
    <property type="component" value="Unassembled WGS sequence"/>
</dbReference>
<dbReference type="GO" id="GO:0008270">
    <property type="term" value="F:zinc ion binding"/>
    <property type="evidence" value="ECO:0007669"/>
    <property type="project" value="UniProtKB-UniRule"/>
</dbReference>
<dbReference type="SUPFAM" id="SSF51182">
    <property type="entry name" value="RmlC-like cupins"/>
    <property type="match status" value="1"/>
</dbReference>
<feature type="binding site" evidence="8">
    <location>
        <position position="171"/>
    </location>
    <ligand>
        <name>Zn(2+)</name>
        <dbReference type="ChEBI" id="CHEBI:29105"/>
    </ligand>
</feature>
<evidence type="ECO:0000313" key="12">
    <source>
        <dbReference type="EMBL" id="PHD71902.1"/>
    </source>
</evidence>
<feature type="domain" description="Phosphomannose isomerase type I catalytic" evidence="10">
    <location>
        <begin position="6"/>
        <end position="104"/>
    </location>
</feature>
<dbReference type="NCBIfam" id="TIGR00218">
    <property type="entry name" value="manA"/>
    <property type="match status" value="1"/>
</dbReference>
<evidence type="ECO:0000256" key="1">
    <source>
        <dbReference type="ARBA" id="ARBA00000757"/>
    </source>
</evidence>
<dbReference type="InterPro" id="IPR001250">
    <property type="entry name" value="Man6P_Isoase-1"/>
</dbReference>
<evidence type="ECO:0000256" key="2">
    <source>
        <dbReference type="ARBA" id="ARBA00010772"/>
    </source>
</evidence>
<dbReference type="CDD" id="cd07010">
    <property type="entry name" value="cupin_PMI_type_I_N_bac"/>
    <property type="match status" value="1"/>
</dbReference>
<dbReference type="InterPro" id="IPR046457">
    <property type="entry name" value="PMI_typeI_cat"/>
</dbReference>
<dbReference type="Pfam" id="PF21621">
    <property type="entry name" value="MPI_cupin_dom"/>
    <property type="match status" value="1"/>
</dbReference>
<feature type="binding site" evidence="8">
    <location>
        <position position="96"/>
    </location>
    <ligand>
        <name>Zn(2+)</name>
        <dbReference type="ChEBI" id="CHEBI:29105"/>
    </ligand>
</feature>
<dbReference type="InterPro" id="IPR014628">
    <property type="entry name" value="Man6P_isomerase_Firm_short"/>
</dbReference>
<sequence>MKSPLFLQPVLQERIWGGKSLGNFNYDLFSESIGECWGISAHPNGMSVVRDGPYKGKTLEQLWRDDKHLFGVCSSEEFPLLTKILDANKDLSVQVHPNDEFAKVYENGEFGKTECWYIIDCKEDAQLVYGHNAYTKYEFEKMVNDGEWDDLLRKVSIKPGDFFYVPSGTIHALCEGTVVLETQQSSDTTYRVYDYDRVDTYGKKRELHLDKAVQVASIPHEDYQVRPETINRNGALITTYVHEEYFSVYKWEIEEEASFQQREIFQLVSVIEGEGTLVTIDGEFSIKKGDHFILPITIENFIIKGNIIAIVSHL</sequence>
<evidence type="ECO:0000256" key="5">
    <source>
        <dbReference type="ARBA" id="ARBA00022833"/>
    </source>
</evidence>
<dbReference type="GO" id="GO:0004476">
    <property type="term" value="F:mannose-6-phosphate isomerase activity"/>
    <property type="evidence" value="ECO:0007669"/>
    <property type="project" value="UniProtKB-UniRule"/>
</dbReference>
<organism evidence="12 13">
    <name type="scientific">Bacillus toyonensis</name>
    <dbReference type="NCBI Taxonomy" id="155322"/>
    <lineage>
        <taxon>Bacteria</taxon>
        <taxon>Bacillati</taxon>
        <taxon>Bacillota</taxon>
        <taxon>Bacilli</taxon>
        <taxon>Bacillales</taxon>
        <taxon>Bacillaceae</taxon>
        <taxon>Bacillus</taxon>
        <taxon>Bacillus cereus group</taxon>
    </lineage>
</organism>
<dbReference type="PANTHER" id="PTHR42742">
    <property type="entry name" value="TRANSCRIPTIONAL REPRESSOR MPRA"/>
    <property type="match status" value="1"/>
</dbReference>
<keyword evidence="5 7" id="KW-0862">Zinc</keyword>
<evidence type="ECO:0000256" key="4">
    <source>
        <dbReference type="ARBA" id="ARBA00022723"/>
    </source>
</evidence>
<keyword evidence="4 7" id="KW-0479">Metal-binding</keyword>
<dbReference type="GO" id="GO:0005975">
    <property type="term" value="P:carbohydrate metabolic process"/>
    <property type="evidence" value="ECO:0007669"/>
    <property type="project" value="UniProtKB-UniRule"/>
</dbReference>
<accession>A0A2B5XYS7</accession>
<comment type="caution">
    <text evidence="12">The sequence shown here is derived from an EMBL/GenBank/DDBJ whole genome shotgun (WGS) entry which is preliminary data.</text>
</comment>
<evidence type="ECO:0000259" key="11">
    <source>
        <dbReference type="Pfam" id="PF21621"/>
    </source>
</evidence>
<dbReference type="PIRSF" id="PIRSF036894">
    <property type="entry name" value="PMI_Firm_short"/>
    <property type="match status" value="1"/>
</dbReference>
<dbReference type="Gene3D" id="2.60.120.10">
    <property type="entry name" value="Jelly Rolls"/>
    <property type="match status" value="2"/>
</dbReference>
<name>A0A2B5XYS7_9BACI</name>
<protein>
    <recommendedName>
        <fullName evidence="3 7">Mannose-6-phosphate isomerase</fullName>
        <ecNumber evidence="3 7">5.3.1.8</ecNumber>
    </recommendedName>
</protein>
<dbReference type="InterPro" id="IPR051804">
    <property type="entry name" value="Carb_Metab_Reg_Kinase/Isom"/>
</dbReference>